<accession>A0A2S9YIH1</accession>
<dbReference type="RefSeq" id="WP_146158084.1">
    <property type="nucleotide sequence ID" value="NZ_PVNL01000100.1"/>
</dbReference>
<dbReference type="EMBL" id="PVNL01000100">
    <property type="protein sequence ID" value="PRQ04907.1"/>
    <property type="molecule type" value="Genomic_DNA"/>
</dbReference>
<dbReference type="AlphaFoldDB" id="A0A2S9YIH1"/>
<sequence>MFSLFATVLWAGTTIAAAPPGDEPPPGGYWTLGEQRERQGEPHDGEDELTIGAVLFSLGLLRTGAGVLNIWMADQPSMCSDPEQGCSSLRAFGWAGLGEGGLLTGTGIVYLAIGASRRSQHQRWERGEPLVQRLQLSPWLDASRGPAGSVRLTGGGACVQLRF</sequence>
<evidence type="ECO:0000256" key="1">
    <source>
        <dbReference type="SAM" id="MobiDB-lite"/>
    </source>
</evidence>
<name>A0A2S9YIH1_9BACT</name>
<reference evidence="2 3" key="1">
    <citation type="submission" date="2018-03" db="EMBL/GenBank/DDBJ databases">
        <title>Draft Genome Sequences of the Obligatory Marine Myxobacteria Enhygromyxa salina SWB007.</title>
        <authorList>
            <person name="Poehlein A."/>
            <person name="Moghaddam J.A."/>
            <person name="Harms H."/>
            <person name="Alanjari M."/>
            <person name="Koenig G.M."/>
            <person name="Daniel R."/>
            <person name="Schaeberle T.F."/>
        </authorList>
    </citation>
    <scope>NUCLEOTIDE SEQUENCE [LARGE SCALE GENOMIC DNA]</scope>
    <source>
        <strain evidence="2 3">SWB007</strain>
    </source>
</reference>
<feature type="compositionally biased region" description="Basic and acidic residues" evidence="1">
    <location>
        <begin position="34"/>
        <end position="43"/>
    </location>
</feature>
<comment type="caution">
    <text evidence="2">The sequence shown here is derived from an EMBL/GenBank/DDBJ whole genome shotgun (WGS) entry which is preliminary data.</text>
</comment>
<protein>
    <submittedName>
        <fullName evidence="2">Uncharacterized protein</fullName>
    </submittedName>
</protein>
<organism evidence="2 3">
    <name type="scientific">Enhygromyxa salina</name>
    <dbReference type="NCBI Taxonomy" id="215803"/>
    <lineage>
        <taxon>Bacteria</taxon>
        <taxon>Pseudomonadati</taxon>
        <taxon>Myxococcota</taxon>
        <taxon>Polyangia</taxon>
        <taxon>Nannocystales</taxon>
        <taxon>Nannocystaceae</taxon>
        <taxon>Enhygromyxa</taxon>
    </lineage>
</organism>
<gene>
    <name evidence="2" type="ORF">ENSA7_48380</name>
</gene>
<proteinExistence type="predicted"/>
<feature type="region of interest" description="Disordered" evidence="1">
    <location>
        <begin position="16"/>
        <end position="46"/>
    </location>
</feature>
<dbReference type="OrthoDB" id="9860703at2"/>
<dbReference type="Proteomes" id="UP000238823">
    <property type="component" value="Unassembled WGS sequence"/>
</dbReference>
<evidence type="ECO:0000313" key="2">
    <source>
        <dbReference type="EMBL" id="PRQ04907.1"/>
    </source>
</evidence>
<evidence type="ECO:0000313" key="3">
    <source>
        <dbReference type="Proteomes" id="UP000238823"/>
    </source>
</evidence>